<evidence type="ECO:0008006" key="4">
    <source>
        <dbReference type="Google" id="ProtNLM"/>
    </source>
</evidence>
<gene>
    <name evidence="2" type="ORF">ACFOOR_05440</name>
</gene>
<proteinExistence type="predicted"/>
<keyword evidence="3" id="KW-1185">Reference proteome</keyword>
<organism evidence="2 3">
    <name type="scientific">Hyphobacterium vulgare</name>
    <dbReference type="NCBI Taxonomy" id="1736751"/>
    <lineage>
        <taxon>Bacteria</taxon>
        <taxon>Pseudomonadati</taxon>
        <taxon>Pseudomonadota</taxon>
        <taxon>Alphaproteobacteria</taxon>
        <taxon>Maricaulales</taxon>
        <taxon>Maricaulaceae</taxon>
        <taxon>Hyphobacterium</taxon>
    </lineage>
</organism>
<comment type="caution">
    <text evidence="2">The sequence shown here is derived from an EMBL/GenBank/DDBJ whole genome shotgun (WGS) entry which is preliminary data.</text>
</comment>
<name>A0ABV6ZVU9_9PROT</name>
<sequence length="158" mass="17163">MIRPALILGLIALMFTAIPWFVAVNFWSFGEPPARTQFAPRADAVVARIETEAVPGSRGGSNLLVWLVAAEEGSFAPGRRLISDAFRSLTPARLESLETVYAPGTEIRVRVTDDALYPAGWVLFDYLAWVVSVFCVIVSGAGLTGVFISFRMVLEGRG</sequence>
<dbReference type="Proteomes" id="UP001595379">
    <property type="component" value="Unassembled WGS sequence"/>
</dbReference>
<feature type="transmembrane region" description="Helical" evidence="1">
    <location>
        <begin position="126"/>
        <end position="150"/>
    </location>
</feature>
<dbReference type="EMBL" id="JBHRSV010000005">
    <property type="protein sequence ID" value="MFC2925542.1"/>
    <property type="molecule type" value="Genomic_DNA"/>
</dbReference>
<evidence type="ECO:0000313" key="3">
    <source>
        <dbReference type="Proteomes" id="UP001595379"/>
    </source>
</evidence>
<keyword evidence="1" id="KW-0812">Transmembrane</keyword>
<protein>
    <recommendedName>
        <fullName evidence="4">DUF3592 domain-containing protein</fullName>
    </recommendedName>
</protein>
<accession>A0ABV6ZVU9</accession>
<dbReference type="RefSeq" id="WP_343165310.1">
    <property type="nucleotide sequence ID" value="NZ_JBHRSV010000005.1"/>
</dbReference>
<evidence type="ECO:0000256" key="1">
    <source>
        <dbReference type="SAM" id="Phobius"/>
    </source>
</evidence>
<keyword evidence="1" id="KW-1133">Transmembrane helix</keyword>
<evidence type="ECO:0000313" key="2">
    <source>
        <dbReference type="EMBL" id="MFC2925542.1"/>
    </source>
</evidence>
<reference evidence="3" key="1">
    <citation type="journal article" date="2019" name="Int. J. Syst. Evol. Microbiol.">
        <title>The Global Catalogue of Microorganisms (GCM) 10K type strain sequencing project: providing services to taxonomists for standard genome sequencing and annotation.</title>
        <authorList>
            <consortium name="The Broad Institute Genomics Platform"/>
            <consortium name="The Broad Institute Genome Sequencing Center for Infectious Disease"/>
            <person name="Wu L."/>
            <person name="Ma J."/>
        </authorList>
    </citation>
    <scope>NUCLEOTIDE SEQUENCE [LARGE SCALE GENOMIC DNA]</scope>
    <source>
        <strain evidence="3">KCTC 52487</strain>
    </source>
</reference>
<keyword evidence="1" id="KW-0472">Membrane</keyword>
<feature type="transmembrane region" description="Helical" evidence="1">
    <location>
        <begin position="7"/>
        <end position="27"/>
    </location>
</feature>